<protein>
    <recommendedName>
        <fullName evidence="4">Lipoprotein</fullName>
    </recommendedName>
</protein>
<gene>
    <name evidence="2" type="ORF">HII17_10350</name>
</gene>
<keyword evidence="3" id="KW-1185">Reference proteome</keyword>
<reference evidence="2 3" key="1">
    <citation type="submission" date="2020-04" db="EMBL/GenBank/DDBJ databases">
        <title>Thalassotalea sp. M1531, isolated from the surface of marine red alga.</title>
        <authorList>
            <person name="Pang L."/>
            <person name="Lu D.-C."/>
        </authorList>
    </citation>
    <scope>NUCLEOTIDE SEQUENCE [LARGE SCALE GENOMIC DNA]</scope>
    <source>
        <strain evidence="2 3">M1531</strain>
    </source>
</reference>
<evidence type="ECO:0000256" key="1">
    <source>
        <dbReference type="SAM" id="SignalP"/>
    </source>
</evidence>
<proteinExistence type="predicted"/>
<keyword evidence="1" id="KW-0732">Signal</keyword>
<feature type="chain" id="PRO_5031364086" description="Lipoprotein" evidence="1">
    <location>
        <begin position="19"/>
        <end position="232"/>
    </location>
</feature>
<dbReference type="RefSeq" id="WP_169075295.1">
    <property type="nucleotide sequence ID" value="NZ_JABBXH010000003.1"/>
</dbReference>
<comment type="caution">
    <text evidence="2">The sequence shown here is derived from an EMBL/GenBank/DDBJ whole genome shotgun (WGS) entry which is preliminary data.</text>
</comment>
<accession>A0A7Y0Q705</accession>
<dbReference type="AlphaFoldDB" id="A0A7Y0Q705"/>
<dbReference type="PROSITE" id="PS51257">
    <property type="entry name" value="PROKAR_LIPOPROTEIN"/>
    <property type="match status" value="1"/>
</dbReference>
<dbReference type="EMBL" id="JABBXH010000003">
    <property type="protein sequence ID" value="NMP31968.1"/>
    <property type="molecule type" value="Genomic_DNA"/>
</dbReference>
<name>A0A7Y0Q705_9GAMM</name>
<evidence type="ECO:0000313" key="3">
    <source>
        <dbReference type="Proteomes" id="UP000568664"/>
    </source>
</evidence>
<evidence type="ECO:0000313" key="2">
    <source>
        <dbReference type="EMBL" id="NMP31968.1"/>
    </source>
</evidence>
<organism evidence="2 3">
    <name type="scientific">Thalassotalea algicola</name>
    <dbReference type="NCBI Taxonomy" id="2716224"/>
    <lineage>
        <taxon>Bacteria</taxon>
        <taxon>Pseudomonadati</taxon>
        <taxon>Pseudomonadota</taxon>
        <taxon>Gammaproteobacteria</taxon>
        <taxon>Alteromonadales</taxon>
        <taxon>Colwelliaceae</taxon>
        <taxon>Thalassotalea</taxon>
    </lineage>
</organism>
<feature type="signal peptide" evidence="1">
    <location>
        <begin position="1"/>
        <end position="18"/>
    </location>
</feature>
<sequence length="232" mass="26558">MNLLRLVCSLSVICFVGACSSPTVHIYGRYMSNEQTQSLVNQLVSRSIDVEINHHSFPQTINNTAIVYSPFVTKPEVVHQLEDILMAQHWPVSNVSALVEDNHWFQKNSIGVFIVPEGINPHAGTSIVDIANNYHSDNCSNDINLSLHRDGSYTFSREVKSYNYSYGTHGFWRIRSYPYIEMKPMNADRWLYFEVSKQKVNDRLGSALVYRLLPVEEYAAIRGCDFIFGERI</sequence>
<evidence type="ECO:0008006" key="4">
    <source>
        <dbReference type="Google" id="ProtNLM"/>
    </source>
</evidence>
<dbReference type="Proteomes" id="UP000568664">
    <property type="component" value="Unassembled WGS sequence"/>
</dbReference>